<proteinExistence type="predicted"/>
<dbReference type="EMBL" id="JAABOQ010000004">
    <property type="protein sequence ID" value="NER17924.1"/>
    <property type="molecule type" value="Genomic_DNA"/>
</dbReference>
<reference evidence="2 3" key="1">
    <citation type="submission" date="2020-01" db="EMBL/GenBank/DDBJ databases">
        <title>Spongiivirga citrea KCTC 32990T.</title>
        <authorList>
            <person name="Wang G."/>
        </authorList>
    </citation>
    <scope>NUCLEOTIDE SEQUENCE [LARGE SCALE GENOMIC DNA]</scope>
    <source>
        <strain evidence="2 3">KCTC 32990</strain>
    </source>
</reference>
<keyword evidence="1" id="KW-0812">Transmembrane</keyword>
<evidence type="ECO:0000256" key="1">
    <source>
        <dbReference type="SAM" id="Phobius"/>
    </source>
</evidence>
<gene>
    <name evidence="2" type="ORF">GWK10_11925</name>
</gene>
<name>A0A6M0CPG1_9FLAO</name>
<keyword evidence="1" id="KW-1133">Transmembrane helix</keyword>
<organism evidence="2 3">
    <name type="scientific">Spongiivirga citrea</name>
    <dbReference type="NCBI Taxonomy" id="1481457"/>
    <lineage>
        <taxon>Bacteria</taxon>
        <taxon>Pseudomonadati</taxon>
        <taxon>Bacteroidota</taxon>
        <taxon>Flavobacteriia</taxon>
        <taxon>Flavobacteriales</taxon>
        <taxon>Flavobacteriaceae</taxon>
        <taxon>Spongiivirga</taxon>
    </lineage>
</organism>
<evidence type="ECO:0000313" key="3">
    <source>
        <dbReference type="Proteomes" id="UP000474296"/>
    </source>
</evidence>
<evidence type="ECO:0008006" key="4">
    <source>
        <dbReference type="Google" id="ProtNLM"/>
    </source>
</evidence>
<sequence length="142" mass="16340">MRKKLDPNKLKVLQLIHVSLMAGVVLFTGFVIYTSEEFTFDFDLHEPFNWVAVFLAVVGYFMGVTLFNKALSTMERTTDIDVFFERFMTAHIIRMAFLEGPALFSVVVCMMTNSQFLLILTGFILVIMYAYFPTEDKIAGYM</sequence>
<dbReference type="Proteomes" id="UP000474296">
    <property type="component" value="Unassembled WGS sequence"/>
</dbReference>
<accession>A0A6M0CPG1</accession>
<comment type="caution">
    <text evidence="2">The sequence shown here is derived from an EMBL/GenBank/DDBJ whole genome shotgun (WGS) entry which is preliminary data.</text>
</comment>
<feature type="transmembrane region" description="Helical" evidence="1">
    <location>
        <begin position="47"/>
        <end position="67"/>
    </location>
</feature>
<keyword evidence="3" id="KW-1185">Reference proteome</keyword>
<dbReference type="AlphaFoldDB" id="A0A6M0CPG1"/>
<dbReference type="RefSeq" id="WP_164032591.1">
    <property type="nucleotide sequence ID" value="NZ_JAABOQ010000004.1"/>
</dbReference>
<feature type="transmembrane region" description="Helical" evidence="1">
    <location>
        <begin position="114"/>
        <end position="132"/>
    </location>
</feature>
<feature type="transmembrane region" description="Helical" evidence="1">
    <location>
        <begin position="12"/>
        <end position="35"/>
    </location>
</feature>
<protein>
    <recommendedName>
        <fullName evidence="4">MFS transporter</fullName>
    </recommendedName>
</protein>
<evidence type="ECO:0000313" key="2">
    <source>
        <dbReference type="EMBL" id="NER17924.1"/>
    </source>
</evidence>
<feature type="transmembrane region" description="Helical" evidence="1">
    <location>
        <begin position="88"/>
        <end position="108"/>
    </location>
</feature>
<keyword evidence="1" id="KW-0472">Membrane</keyword>